<evidence type="ECO:0000313" key="2">
    <source>
        <dbReference type="Proteomes" id="UP000297910"/>
    </source>
</evidence>
<sequence>MTDGYDGNRSGYERFVKFEGDFYEIEFVGAFLGLVEKRTAEWIEKLEKSWEDGSFSQVRNILGDATVSPS</sequence>
<accession>A0A4Z1FJE3</accession>
<comment type="caution">
    <text evidence="1">The sequence shown here is derived from an EMBL/GenBank/DDBJ whole genome shotgun (WGS) entry which is preliminary data.</text>
</comment>
<evidence type="ECO:0000313" key="1">
    <source>
        <dbReference type="EMBL" id="TGO22902.1"/>
    </source>
</evidence>
<gene>
    <name evidence="1" type="ORF">BPAE_0151g00300</name>
</gene>
<dbReference type="AlphaFoldDB" id="A0A4Z1FJE3"/>
<proteinExistence type="predicted"/>
<dbReference type="EMBL" id="PQXI01000151">
    <property type="protein sequence ID" value="TGO22902.1"/>
    <property type="molecule type" value="Genomic_DNA"/>
</dbReference>
<name>A0A4Z1FJE3_9HELO</name>
<reference evidence="1 2" key="1">
    <citation type="submission" date="2017-12" db="EMBL/GenBank/DDBJ databases">
        <title>Comparative genomics of Botrytis spp.</title>
        <authorList>
            <person name="Valero-Jimenez C.A."/>
            <person name="Tapia P."/>
            <person name="Veloso J."/>
            <person name="Silva-Moreno E."/>
            <person name="Staats M."/>
            <person name="Valdes J.H."/>
            <person name="Van Kan J.A.L."/>
        </authorList>
    </citation>
    <scope>NUCLEOTIDE SEQUENCE [LARGE SCALE GENOMIC DNA]</scope>
    <source>
        <strain evidence="1 2">Bp0003</strain>
    </source>
</reference>
<organism evidence="1 2">
    <name type="scientific">Botrytis paeoniae</name>
    <dbReference type="NCBI Taxonomy" id="278948"/>
    <lineage>
        <taxon>Eukaryota</taxon>
        <taxon>Fungi</taxon>
        <taxon>Dikarya</taxon>
        <taxon>Ascomycota</taxon>
        <taxon>Pezizomycotina</taxon>
        <taxon>Leotiomycetes</taxon>
        <taxon>Helotiales</taxon>
        <taxon>Sclerotiniaceae</taxon>
        <taxon>Botrytis</taxon>
    </lineage>
</organism>
<protein>
    <submittedName>
        <fullName evidence="1">Uncharacterized protein</fullName>
    </submittedName>
</protein>
<keyword evidence="2" id="KW-1185">Reference proteome</keyword>
<dbReference type="Proteomes" id="UP000297910">
    <property type="component" value="Unassembled WGS sequence"/>
</dbReference>